<evidence type="ECO:0000256" key="3">
    <source>
        <dbReference type="ARBA" id="ARBA00023163"/>
    </source>
</evidence>
<dbReference type="RefSeq" id="WP_273189883.1">
    <property type="nucleotide sequence ID" value="NZ_DYUZ01000022.1"/>
</dbReference>
<dbReference type="GO" id="GO:0003700">
    <property type="term" value="F:DNA-binding transcription factor activity"/>
    <property type="evidence" value="ECO:0007669"/>
    <property type="project" value="InterPro"/>
</dbReference>
<dbReference type="InterPro" id="IPR036390">
    <property type="entry name" value="WH_DNA-bd_sf"/>
</dbReference>
<keyword evidence="3" id="KW-0804">Transcription</keyword>
<evidence type="ECO:0000256" key="1">
    <source>
        <dbReference type="ARBA" id="ARBA00023015"/>
    </source>
</evidence>
<sequence length="243" mass="28014">MSGFLRRQPLYDQLVDILSEKIEHECSPGDLLPSERELSSRYGLSRTTVRLALQELEQLGLVVRKHGRGTFVTDRSVRSTNLSLQYSFTDQMNAMGRNPRTTILEFRELVADRNIAEHMGARVGDKVFKLKRLRIADDVPMMVERTYLPMRKFLTLKRPLLDSKPLYEIIEQDYHETIKVAEEEFFASIARPGDAHLLGIAEGAPVLDLVRTTYNVSNEIVEYTLSVARADQFKYKVFHHRTD</sequence>
<dbReference type="PANTHER" id="PTHR44846">
    <property type="entry name" value="MANNOSYL-D-GLYCERATE TRANSPORT/METABOLISM SYSTEM REPRESSOR MNGR-RELATED"/>
    <property type="match status" value="1"/>
</dbReference>
<keyword evidence="1" id="KW-0805">Transcription regulation</keyword>
<reference evidence="5" key="1">
    <citation type="journal article" date="2021" name="PeerJ">
        <title>Extensive microbial diversity within the chicken gut microbiome revealed by metagenomics and culture.</title>
        <authorList>
            <person name="Gilroy R."/>
            <person name="Ravi A."/>
            <person name="Getino M."/>
            <person name="Pursley I."/>
            <person name="Horton D.L."/>
            <person name="Alikhan N.F."/>
            <person name="Baker D."/>
            <person name="Gharbi K."/>
            <person name="Hall N."/>
            <person name="Watson M."/>
            <person name="Adriaenssens E.M."/>
            <person name="Foster-Nyarko E."/>
            <person name="Jarju S."/>
            <person name="Secka A."/>
            <person name="Antonio M."/>
            <person name="Oren A."/>
            <person name="Chaudhuri R.R."/>
            <person name="La Ragione R."/>
            <person name="Hildebrand F."/>
            <person name="Pallen M.J."/>
        </authorList>
    </citation>
    <scope>NUCLEOTIDE SEQUENCE</scope>
    <source>
        <strain evidence="5">ChiHjej13B12-9602</strain>
    </source>
</reference>
<proteinExistence type="predicted"/>
<comment type="caution">
    <text evidence="5">The sequence shown here is derived from an EMBL/GenBank/DDBJ whole genome shotgun (WGS) entry which is preliminary data.</text>
</comment>
<dbReference type="Gene3D" id="3.40.1410.10">
    <property type="entry name" value="Chorismate lyase-like"/>
    <property type="match status" value="1"/>
</dbReference>
<organism evidence="5 6">
    <name type="scientific">Enorma phocaeensis</name>
    <dbReference type="NCBI Taxonomy" id="1871019"/>
    <lineage>
        <taxon>Bacteria</taxon>
        <taxon>Bacillati</taxon>
        <taxon>Actinomycetota</taxon>
        <taxon>Coriobacteriia</taxon>
        <taxon>Coriobacteriales</taxon>
        <taxon>Coriobacteriaceae</taxon>
        <taxon>Enorma</taxon>
    </lineage>
</organism>
<dbReference type="InterPro" id="IPR028978">
    <property type="entry name" value="Chorismate_lyase_/UTRA_dom_sf"/>
</dbReference>
<dbReference type="GO" id="GO:0045892">
    <property type="term" value="P:negative regulation of DNA-templated transcription"/>
    <property type="evidence" value="ECO:0007669"/>
    <property type="project" value="TreeGrafter"/>
</dbReference>
<feature type="domain" description="HTH gntR-type" evidence="4">
    <location>
        <begin position="8"/>
        <end position="75"/>
    </location>
</feature>
<dbReference type="Proteomes" id="UP000753256">
    <property type="component" value="Unassembled WGS sequence"/>
</dbReference>
<protein>
    <submittedName>
        <fullName evidence="5">GntR family transcriptional regulator</fullName>
    </submittedName>
</protein>
<dbReference type="InterPro" id="IPR036388">
    <property type="entry name" value="WH-like_DNA-bd_sf"/>
</dbReference>
<dbReference type="InterPro" id="IPR000524">
    <property type="entry name" value="Tscrpt_reg_HTH_GntR"/>
</dbReference>
<evidence type="ECO:0000259" key="4">
    <source>
        <dbReference type="PROSITE" id="PS50949"/>
    </source>
</evidence>
<dbReference type="InterPro" id="IPR011663">
    <property type="entry name" value="UTRA"/>
</dbReference>
<dbReference type="InterPro" id="IPR050679">
    <property type="entry name" value="Bact_HTH_transcr_reg"/>
</dbReference>
<dbReference type="SUPFAM" id="SSF46785">
    <property type="entry name" value="Winged helix' DNA-binding domain"/>
    <property type="match status" value="1"/>
</dbReference>
<dbReference type="Gene3D" id="1.10.10.10">
    <property type="entry name" value="Winged helix-like DNA-binding domain superfamily/Winged helix DNA-binding domain"/>
    <property type="match status" value="1"/>
</dbReference>
<dbReference type="PROSITE" id="PS50949">
    <property type="entry name" value="HTH_GNTR"/>
    <property type="match status" value="1"/>
</dbReference>
<keyword evidence="2" id="KW-0238">DNA-binding</keyword>
<dbReference type="Pfam" id="PF07702">
    <property type="entry name" value="UTRA"/>
    <property type="match status" value="1"/>
</dbReference>
<evidence type="ECO:0000313" key="5">
    <source>
        <dbReference type="EMBL" id="HJG37232.1"/>
    </source>
</evidence>
<evidence type="ECO:0000313" key="6">
    <source>
        <dbReference type="Proteomes" id="UP000753256"/>
    </source>
</evidence>
<dbReference type="PANTHER" id="PTHR44846:SF1">
    <property type="entry name" value="MANNOSYL-D-GLYCERATE TRANSPORT_METABOLISM SYSTEM REPRESSOR MNGR-RELATED"/>
    <property type="match status" value="1"/>
</dbReference>
<dbReference type="CDD" id="cd07377">
    <property type="entry name" value="WHTH_GntR"/>
    <property type="match status" value="1"/>
</dbReference>
<reference evidence="5" key="2">
    <citation type="submission" date="2021-09" db="EMBL/GenBank/DDBJ databases">
        <authorList>
            <person name="Gilroy R."/>
        </authorList>
    </citation>
    <scope>NUCLEOTIDE SEQUENCE</scope>
    <source>
        <strain evidence="5">ChiHjej13B12-9602</strain>
    </source>
</reference>
<dbReference type="EMBL" id="DYUZ01000022">
    <property type="protein sequence ID" value="HJG37232.1"/>
    <property type="molecule type" value="Genomic_DNA"/>
</dbReference>
<dbReference type="SUPFAM" id="SSF64288">
    <property type="entry name" value="Chorismate lyase-like"/>
    <property type="match status" value="1"/>
</dbReference>
<dbReference type="Pfam" id="PF00392">
    <property type="entry name" value="GntR"/>
    <property type="match status" value="1"/>
</dbReference>
<dbReference type="SMART" id="SM00866">
    <property type="entry name" value="UTRA"/>
    <property type="match status" value="1"/>
</dbReference>
<accession>A0A921LTV8</accession>
<dbReference type="SMART" id="SM00345">
    <property type="entry name" value="HTH_GNTR"/>
    <property type="match status" value="1"/>
</dbReference>
<gene>
    <name evidence="5" type="ORF">K8V70_05155</name>
</gene>
<name>A0A921LTV8_9ACTN</name>
<evidence type="ECO:0000256" key="2">
    <source>
        <dbReference type="ARBA" id="ARBA00023125"/>
    </source>
</evidence>
<dbReference type="AlphaFoldDB" id="A0A921LTV8"/>
<dbReference type="GO" id="GO:0003677">
    <property type="term" value="F:DNA binding"/>
    <property type="evidence" value="ECO:0007669"/>
    <property type="project" value="UniProtKB-KW"/>
</dbReference>
<dbReference type="PRINTS" id="PR00035">
    <property type="entry name" value="HTHGNTR"/>
</dbReference>